<dbReference type="Pfam" id="PF00856">
    <property type="entry name" value="SET"/>
    <property type="match status" value="1"/>
</dbReference>
<protein>
    <submittedName>
        <fullName evidence="5">SET domain protein</fullName>
    </submittedName>
</protein>
<keyword evidence="6" id="KW-1185">Reference proteome</keyword>
<evidence type="ECO:0000313" key="6">
    <source>
        <dbReference type="Proteomes" id="UP000230423"/>
    </source>
</evidence>
<dbReference type="PANTHER" id="PTHR45747:SF4">
    <property type="entry name" value="HISTONE-LYSINE N-METHYLTRANSFERASE E(Z)"/>
    <property type="match status" value="1"/>
</dbReference>
<proteinExistence type="predicted"/>
<dbReference type="OrthoDB" id="6141102at2759"/>
<dbReference type="InterPro" id="IPR045318">
    <property type="entry name" value="EZH1/2-like"/>
</dbReference>
<dbReference type="GO" id="GO:0035098">
    <property type="term" value="C:ESC/E(Z) complex"/>
    <property type="evidence" value="ECO:0007669"/>
    <property type="project" value="TreeGrafter"/>
</dbReference>
<dbReference type="PROSITE" id="PS50280">
    <property type="entry name" value="SET"/>
    <property type="match status" value="1"/>
</dbReference>
<evidence type="ECO:0000313" key="5">
    <source>
        <dbReference type="EMBL" id="PIO76238.1"/>
    </source>
</evidence>
<gene>
    <name evidence="5" type="ORF">TELCIR_01689</name>
</gene>
<feature type="compositionally biased region" description="Basic and acidic residues" evidence="3">
    <location>
        <begin position="248"/>
        <end position="271"/>
    </location>
</feature>
<evidence type="ECO:0000256" key="2">
    <source>
        <dbReference type="ARBA" id="ARBA00023163"/>
    </source>
</evidence>
<sequence>MIPALRSKIRNGWFPAPTPVTVMEIPSVFVRQLAESAANFVGALRIVECGSLGVDVHQAIVERSNASVTLPGGNAIQICANPANVVGISGIAGWGCFIQETADKGDLIAEYTGEVISKWESERRGLIYDKFCTSYIFGMNNDQFIDATRVGNLIRFANHSNNNPNCSSEIKIVNGEHRIGVYASRHIVFGEELLFDYNYGQTWNKFVPIEKSIKAQANRSTPDSDSSRTGGLQNKPDKLRRTVLKKSVKTDLKTSDAIVLKKETTKSHDDSLSSAKSSKQRGRSQKKT</sequence>
<accession>A0A2G9V179</accession>
<dbReference type="Gene3D" id="2.170.270.10">
    <property type="entry name" value="SET domain"/>
    <property type="match status" value="1"/>
</dbReference>
<dbReference type="PANTHER" id="PTHR45747">
    <property type="entry name" value="HISTONE-LYSINE N-METHYLTRANSFERASE E(Z)"/>
    <property type="match status" value="1"/>
</dbReference>
<dbReference type="EMBL" id="KZ345068">
    <property type="protein sequence ID" value="PIO76238.1"/>
    <property type="molecule type" value="Genomic_DNA"/>
</dbReference>
<keyword evidence="2" id="KW-0804">Transcription</keyword>
<evidence type="ECO:0000256" key="3">
    <source>
        <dbReference type="SAM" id="MobiDB-lite"/>
    </source>
</evidence>
<dbReference type="GO" id="GO:0003682">
    <property type="term" value="F:chromatin binding"/>
    <property type="evidence" value="ECO:0007669"/>
    <property type="project" value="TreeGrafter"/>
</dbReference>
<reference evidence="5 6" key="1">
    <citation type="submission" date="2015-09" db="EMBL/GenBank/DDBJ databases">
        <title>Draft genome of the parasitic nematode Teladorsagia circumcincta isolate WARC Sus (inbred).</title>
        <authorList>
            <person name="Mitreva M."/>
        </authorList>
    </citation>
    <scope>NUCLEOTIDE SEQUENCE [LARGE SCALE GENOMIC DNA]</scope>
    <source>
        <strain evidence="5 6">S</strain>
    </source>
</reference>
<dbReference type="InterPro" id="IPR046341">
    <property type="entry name" value="SET_dom_sf"/>
</dbReference>
<name>A0A2G9V179_TELCI</name>
<organism evidence="5 6">
    <name type="scientific">Teladorsagia circumcincta</name>
    <name type="common">Brown stomach worm</name>
    <name type="synonym">Ostertagia circumcincta</name>
    <dbReference type="NCBI Taxonomy" id="45464"/>
    <lineage>
        <taxon>Eukaryota</taxon>
        <taxon>Metazoa</taxon>
        <taxon>Ecdysozoa</taxon>
        <taxon>Nematoda</taxon>
        <taxon>Chromadorea</taxon>
        <taxon>Rhabditida</taxon>
        <taxon>Rhabditina</taxon>
        <taxon>Rhabditomorpha</taxon>
        <taxon>Strongyloidea</taxon>
        <taxon>Trichostrongylidae</taxon>
        <taxon>Teladorsagia</taxon>
    </lineage>
</organism>
<feature type="compositionally biased region" description="Polar residues" evidence="3">
    <location>
        <begin position="215"/>
        <end position="232"/>
    </location>
</feature>
<dbReference type="GO" id="GO:0046976">
    <property type="term" value="F:histone H3K27 methyltransferase activity"/>
    <property type="evidence" value="ECO:0007669"/>
    <property type="project" value="TreeGrafter"/>
</dbReference>
<dbReference type="SMART" id="SM00317">
    <property type="entry name" value="SET"/>
    <property type="match status" value="1"/>
</dbReference>
<keyword evidence="1" id="KW-0805">Transcription regulation</keyword>
<dbReference type="Proteomes" id="UP000230423">
    <property type="component" value="Unassembled WGS sequence"/>
</dbReference>
<feature type="domain" description="SET" evidence="4">
    <location>
        <begin position="82"/>
        <end position="198"/>
    </location>
</feature>
<dbReference type="InterPro" id="IPR001214">
    <property type="entry name" value="SET_dom"/>
</dbReference>
<feature type="compositionally biased region" description="Basic residues" evidence="3">
    <location>
        <begin position="278"/>
        <end position="288"/>
    </location>
</feature>
<dbReference type="GO" id="GO:0031507">
    <property type="term" value="P:heterochromatin formation"/>
    <property type="evidence" value="ECO:0007669"/>
    <property type="project" value="TreeGrafter"/>
</dbReference>
<dbReference type="SUPFAM" id="SSF82199">
    <property type="entry name" value="SET domain"/>
    <property type="match status" value="1"/>
</dbReference>
<evidence type="ECO:0000259" key="4">
    <source>
        <dbReference type="PROSITE" id="PS50280"/>
    </source>
</evidence>
<feature type="region of interest" description="Disordered" evidence="3">
    <location>
        <begin position="215"/>
        <end position="288"/>
    </location>
</feature>
<evidence type="ECO:0000256" key="1">
    <source>
        <dbReference type="ARBA" id="ARBA00023015"/>
    </source>
</evidence>
<dbReference type="AlphaFoldDB" id="A0A2G9V179"/>